<dbReference type="InterPro" id="IPR000620">
    <property type="entry name" value="EamA_dom"/>
</dbReference>
<organism evidence="8 9">
    <name type="scientific">Candidatus Collierbacteria bacterium GW2011_GWC2_44_18</name>
    <dbReference type="NCBI Taxonomy" id="1618392"/>
    <lineage>
        <taxon>Bacteria</taxon>
        <taxon>Candidatus Collieribacteriota</taxon>
    </lineage>
</organism>
<keyword evidence="4 6" id="KW-1133">Transmembrane helix</keyword>
<evidence type="ECO:0000256" key="6">
    <source>
        <dbReference type="SAM" id="Phobius"/>
    </source>
</evidence>
<feature type="transmembrane region" description="Helical" evidence="6">
    <location>
        <begin position="273"/>
        <end position="289"/>
    </location>
</feature>
<dbReference type="GO" id="GO:0005886">
    <property type="term" value="C:plasma membrane"/>
    <property type="evidence" value="ECO:0007669"/>
    <property type="project" value="UniProtKB-SubCell"/>
</dbReference>
<dbReference type="PANTHER" id="PTHR32322">
    <property type="entry name" value="INNER MEMBRANE TRANSPORTER"/>
    <property type="match status" value="1"/>
</dbReference>
<evidence type="ECO:0000256" key="2">
    <source>
        <dbReference type="ARBA" id="ARBA00022475"/>
    </source>
</evidence>
<reference evidence="8 9" key="1">
    <citation type="journal article" date="2015" name="Nature">
        <title>rRNA introns, odd ribosomes, and small enigmatic genomes across a large radiation of phyla.</title>
        <authorList>
            <person name="Brown C.T."/>
            <person name="Hug L.A."/>
            <person name="Thomas B.C."/>
            <person name="Sharon I."/>
            <person name="Castelle C.J."/>
            <person name="Singh A."/>
            <person name="Wilkins M.J."/>
            <person name="Williams K.H."/>
            <person name="Banfield J.F."/>
        </authorList>
    </citation>
    <scope>NUCLEOTIDE SEQUENCE [LARGE SCALE GENOMIC DNA]</scope>
</reference>
<evidence type="ECO:0000259" key="7">
    <source>
        <dbReference type="Pfam" id="PF00892"/>
    </source>
</evidence>
<dbReference type="InterPro" id="IPR050638">
    <property type="entry name" value="AA-Vitamin_Transporters"/>
</dbReference>
<evidence type="ECO:0000256" key="5">
    <source>
        <dbReference type="ARBA" id="ARBA00023136"/>
    </source>
</evidence>
<dbReference type="SUPFAM" id="SSF103481">
    <property type="entry name" value="Multidrug resistance efflux transporter EmrE"/>
    <property type="match status" value="2"/>
</dbReference>
<name>A0A0G1HNT1_9BACT</name>
<feature type="transmembrane region" description="Helical" evidence="6">
    <location>
        <begin position="12"/>
        <end position="29"/>
    </location>
</feature>
<dbReference type="EMBL" id="LCIE01000033">
    <property type="protein sequence ID" value="KKT48303.1"/>
    <property type="molecule type" value="Genomic_DNA"/>
</dbReference>
<feature type="transmembrane region" description="Helical" evidence="6">
    <location>
        <begin position="160"/>
        <end position="178"/>
    </location>
</feature>
<feature type="transmembrane region" description="Helical" evidence="6">
    <location>
        <begin position="98"/>
        <end position="119"/>
    </location>
</feature>
<keyword evidence="2" id="KW-1003">Cell membrane</keyword>
<proteinExistence type="predicted"/>
<evidence type="ECO:0000313" key="9">
    <source>
        <dbReference type="Proteomes" id="UP000034172"/>
    </source>
</evidence>
<feature type="transmembrane region" description="Helical" evidence="6">
    <location>
        <begin position="185"/>
        <end position="206"/>
    </location>
</feature>
<evidence type="ECO:0000313" key="8">
    <source>
        <dbReference type="EMBL" id="KKT48303.1"/>
    </source>
</evidence>
<dbReference type="InterPro" id="IPR037185">
    <property type="entry name" value="EmrE-like"/>
</dbReference>
<feature type="transmembrane region" description="Helical" evidence="6">
    <location>
        <begin position="41"/>
        <end position="60"/>
    </location>
</feature>
<dbReference type="PANTHER" id="PTHR32322:SF18">
    <property type="entry name" value="S-ADENOSYLMETHIONINE_S-ADENOSYLHOMOCYSTEINE TRANSPORTER"/>
    <property type="match status" value="1"/>
</dbReference>
<feature type="domain" description="EamA" evidence="7">
    <location>
        <begin position="11"/>
        <end position="142"/>
    </location>
</feature>
<gene>
    <name evidence="8" type="ORF">UW41_C0033G0007</name>
</gene>
<protein>
    <recommendedName>
        <fullName evidence="7">EamA domain-containing protein</fullName>
    </recommendedName>
</protein>
<evidence type="ECO:0000256" key="3">
    <source>
        <dbReference type="ARBA" id="ARBA00022692"/>
    </source>
</evidence>
<evidence type="ECO:0000256" key="4">
    <source>
        <dbReference type="ARBA" id="ARBA00022989"/>
    </source>
</evidence>
<dbReference type="Pfam" id="PF00892">
    <property type="entry name" value="EamA"/>
    <property type="match status" value="2"/>
</dbReference>
<dbReference type="AlphaFoldDB" id="A0A0G1HNT1"/>
<comment type="subcellular location">
    <subcellularLocation>
        <location evidence="1">Cell membrane</location>
        <topology evidence="1">Multi-pass membrane protein</topology>
    </subcellularLocation>
</comment>
<keyword evidence="5 6" id="KW-0472">Membrane</keyword>
<comment type="caution">
    <text evidence="8">The sequence shown here is derived from an EMBL/GenBank/DDBJ whole genome shotgun (WGS) entry which is preliminary data.</text>
</comment>
<dbReference type="Gene3D" id="1.10.3730.20">
    <property type="match status" value="1"/>
</dbReference>
<dbReference type="STRING" id="1618392.UW41_C0033G0007"/>
<feature type="transmembrane region" description="Helical" evidence="6">
    <location>
        <begin position="218"/>
        <end position="236"/>
    </location>
</feature>
<feature type="transmembrane region" description="Helical" evidence="6">
    <location>
        <begin position="131"/>
        <end position="148"/>
    </location>
</feature>
<feature type="transmembrane region" description="Helical" evidence="6">
    <location>
        <begin position="248"/>
        <end position="267"/>
    </location>
</feature>
<evidence type="ECO:0000256" key="1">
    <source>
        <dbReference type="ARBA" id="ARBA00004651"/>
    </source>
</evidence>
<keyword evidence="3 6" id="KW-0812">Transmembrane</keyword>
<sequence length="292" mass="32366">MPALSKSRSTAYLFLLLNTVLWGIASPIIKYSLNFTTPSLFLLYRYIIATLVFFPFFLLHRSRSPQPMNLKHLLILALLGTPLTLLPLFYGLSATTSIEASLLVSSSPIFTVIGGILYLNEKLTRKEWRGILIAVIGTLLLTLEPVFSNHGGLSLTSMKGNLLIITSNIIWSAFLIFSKKDHVDPISLTFVSFVVSIPFFLLTTAFEHTGLILNPQALTGIIYMAIFGSIIAFWAYQEGQKRIEASEAAIFSYLQPAFAIPLSIVWLKEPFSPLAMIATAIIVSGVFLSEKR</sequence>
<dbReference type="Proteomes" id="UP000034172">
    <property type="component" value="Unassembled WGS sequence"/>
</dbReference>
<accession>A0A0G1HNT1</accession>
<feature type="transmembrane region" description="Helical" evidence="6">
    <location>
        <begin position="72"/>
        <end position="92"/>
    </location>
</feature>
<feature type="domain" description="EamA" evidence="7">
    <location>
        <begin position="158"/>
        <end position="288"/>
    </location>
</feature>